<dbReference type="EMBL" id="AP019537">
    <property type="protein sequence ID" value="BBJ02570.1"/>
    <property type="molecule type" value="Genomic_DNA"/>
</dbReference>
<gene>
    <name evidence="2" type="ORF">YBY_04180</name>
</gene>
<sequence length="174" mass="19473">MKPEFPHFYSDPRLGVKRFTALVLIMAVLSSGVFVFEVASYYLADSEIVSNKLKIDRYQKLRNESPDTLVLESKYLDAVSKLDLVSSAHGSSRSLDSVLDSLEKSIDQHSVVERVIFDAGKKHALIYVKSVYPRELESSITSSDSEAMLNFSILSKKTAGKSPYEVIYELRAAL</sequence>
<evidence type="ECO:0000256" key="1">
    <source>
        <dbReference type="SAM" id="Phobius"/>
    </source>
</evidence>
<feature type="transmembrane region" description="Helical" evidence="1">
    <location>
        <begin position="21"/>
        <end position="44"/>
    </location>
</feature>
<proteinExistence type="predicted"/>
<dbReference type="AlphaFoldDB" id="A0A455W122"/>
<keyword evidence="1" id="KW-0812">Transmembrane</keyword>
<keyword evidence="1" id="KW-1133">Transmembrane helix</keyword>
<keyword evidence="1" id="KW-0472">Membrane</keyword>
<evidence type="ECO:0000313" key="2">
    <source>
        <dbReference type="EMBL" id="BBJ02570.1"/>
    </source>
</evidence>
<reference evidence="2" key="1">
    <citation type="submission" date="2019-03" db="EMBL/GenBank/DDBJ databases">
        <title>Whole genome analysis of nitrate-reducing bacteria Marinobacter hydrocarbonoclasticus YB03.</title>
        <authorList>
            <person name="Azam A.H."/>
            <person name="Yuk S.R."/>
            <person name="Kamarisima K."/>
            <person name="Miyanaga K."/>
            <person name="Tanji Y."/>
        </authorList>
    </citation>
    <scope>NUCLEOTIDE SEQUENCE</scope>
    <source>
        <strain evidence="2">YB03</strain>
    </source>
</reference>
<name>A0A455W122_MARNT</name>
<organism evidence="2">
    <name type="scientific">Marinobacter nauticus</name>
    <name type="common">Marinobacter hydrocarbonoclasticus</name>
    <name type="synonym">Marinobacter aquaeolei</name>
    <dbReference type="NCBI Taxonomy" id="2743"/>
    <lineage>
        <taxon>Bacteria</taxon>
        <taxon>Pseudomonadati</taxon>
        <taxon>Pseudomonadota</taxon>
        <taxon>Gammaproteobacteria</taxon>
        <taxon>Pseudomonadales</taxon>
        <taxon>Marinobacteraceae</taxon>
        <taxon>Marinobacter</taxon>
    </lineage>
</organism>
<protein>
    <submittedName>
        <fullName evidence="2">Uncharacterized protein</fullName>
    </submittedName>
</protein>
<accession>A0A455W122</accession>